<proteinExistence type="predicted"/>
<keyword evidence="1" id="KW-0472">Membrane</keyword>
<organism evidence="2 3">
    <name type="scientific">Paenisporosarcina antarctica</name>
    <dbReference type="NCBI Taxonomy" id="417367"/>
    <lineage>
        <taxon>Bacteria</taxon>
        <taxon>Bacillati</taxon>
        <taxon>Bacillota</taxon>
        <taxon>Bacilli</taxon>
        <taxon>Bacillales</taxon>
        <taxon>Caryophanaceae</taxon>
        <taxon>Paenisporosarcina</taxon>
    </lineage>
</organism>
<dbReference type="OrthoDB" id="9793746at2"/>
<keyword evidence="3" id="KW-1185">Reference proteome</keyword>
<dbReference type="EMBL" id="CP038015">
    <property type="protein sequence ID" value="QBP41886.1"/>
    <property type="molecule type" value="Genomic_DNA"/>
</dbReference>
<accession>A0A4P7A1U6</accession>
<feature type="transmembrane region" description="Helical" evidence="1">
    <location>
        <begin position="143"/>
        <end position="164"/>
    </location>
</feature>
<feature type="transmembrane region" description="Helical" evidence="1">
    <location>
        <begin position="114"/>
        <end position="131"/>
    </location>
</feature>
<evidence type="ECO:0000313" key="3">
    <source>
        <dbReference type="Proteomes" id="UP000294292"/>
    </source>
</evidence>
<dbReference type="PANTHER" id="PTHR37308:SF1">
    <property type="entry name" value="POLYPRENYL-PHOSPHATE TRANSPORTER"/>
    <property type="match status" value="1"/>
</dbReference>
<keyword evidence="1" id="KW-1133">Transmembrane helix</keyword>
<sequence>MFDWRNIFRGMAMGTSDIIPGVSGGTIAVLLGIYDQFINAVSGITTKEWKKHVPFLLTLGLGMGSAILLLSHAVEWLLESYPQPTNFFFLGLILGILPYLLKEANVRGTFKAKHFVILIVGAILVASMAFFKPDEGGNPIETLTILSIIGLFLAGASASMAMLLPGISGSFVLLIIGVYPTAINAITTLNLPIIMVIGAGIASGFILSSKGIKYLLARFPLMMYALIIGLVFGSLFVVFPGLTLTLNNVLLSIGALFVGLFVAVLLGKRG</sequence>
<dbReference type="Pfam" id="PF04018">
    <property type="entry name" value="VCA0040-like"/>
    <property type="match status" value="1"/>
</dbReference>
<gene>
    <name evidence="2" type="ORF">E2636_12320</name>
</gene>
<dbReference type="InterPro" id="IPR007163">
    <property type="entry name" value="VCA0040-like"/>
</dbReference>
<feature type="transmembrane region" description="Helical" evidence="1">
    <location>
        <begin position="12"/>
        <end position="34"/>
    </location>
</feature>
<keyword evidence="1" id="KW-0812">Transmembrane</keyword>
<protein>
    <submittedName>
        <fullName evidence="2">DUF368 domain-containing protein</fullName>
    </submittedName>
</protein>
<dbReference type="PANTHER" id="PTHR37308">
    <property type="entry name" value="INTEGRAL MEMBRANE PROTEIN"/>
    <property type="match status" value="1"/>
</dbReference>
<feature type="transmembrane region" description="Helical" evidence="1">
    <location>
        <begin position="221"/>
        <end position="243"/>
    </location>
</feature>
<dbReference type="KEGG" id="panc:E2636_12320"/>
<dbReference type="AlphaFoldDB" id="A0A4P7A1U6"/>
<evidence type="ECO:0000256" key="1">
    <source>
        <dbReference type="SAM" id="Phobius"/>
    </source>
</evidence>
<feature type="transmembrane region" description="Helical" evidence="1">
    <location>
        <begin position="249"/>
        <end position="267"/>
    </location>
</feature>
<feature type="transmembrane region" description="Helical" evidence="1">
    <location>
        <begin position="193"/>
        <end position="209"/>
    </location>
</feature>
<feature type="transmembrane region" description="Helical" evidence="1">
    <location>
        <begin position="86"/>
        <end position="102"/>
    </location>
</feature>
<evidence type="ECO:0000313" key="2">
    <source>
        <dbReference type="EMBL" id="QBP41886.1"/>
    </source>
</evidence>
<reference evidence="2 3" key="1">
    <citation type="submission" date="2019-03" db="EMBL/GenBank/DDBJ databases">
        <title>Complete genome sequence of Paenisporosarcina antarctica CGMCC 1.6503T.</title>
        <authorList>
            <person name="Rong J.-C."/>
            <person name="Chi N.-Y."/>
            <person name="Zhang Q.-F."/>
        </authorList>
    </citation>
    <scope>NUCLEOTIDE SEQUENCE [LARGE SCALE GENOMIC DNA]</scope>
    <source>
        <strain evidence="2 3">CGMCC 1.6503</strain>
    </source>
</reference>
<dbReference type="Proteomes" id="UP000294292">
    <property type="component" value="Chromosome"/>
</dbReference>
<name>A0A4P7A1U6_9BACL</name>
<feature type="transmembrane region" description="Helical" evidence="1">
    <location>
        <begin position="55"/>
        <end position="74"/>
    </location>
</feature>
<dbReference type="RefSeq" id="WP_134210457.1">
    <property type="nucleotide sequence ID" value="NZ_CP038015.1"/>
</dbReference>